<dbReference type="SMART" id="SM00220">
    <property type="entry name" value="S_TKc"/>
    <property type="match status" value="1"/>
</dbReference>
<dbReference type="PANTHER" id="PTHR48011:SF76">
    <property type="entry name" value="MITOGEN-ACTIVATED PROTEIN KINASE KINASE KINASE 15"/>
    <property type="match status" value="1"/>
</dbReference>
<organism evidence="9 10">
    <name type="scientific">Rehmannia glutinosa</name>
    <name type="common">Chinese foxglove</name>
    <dbReference type="NCBI Taxonomy" id="99300"/>
    <lineage>
        <taxon>Eukaryota</taxon>
        <taxon>Viridiplantae</taxon>
        <taxon>Streptophyta</taxon>
        <taxon>Embryophyta</taxon>
        <taxon>Tracheophyta</taxon>
        <taxon>Spermatophyta</taxon>
        <taxon>Magnoliopsida</taxon>
        <taxon>eudicotyledons</taxon>
        <taxon>Gunneridae</taxon>
        <taxon>Pentapetalae</taxon>
        <taxon>asterids</taxon>
        <taxon>lamiids</taxon>
        <taxon>Lamiales</taxon>
        <taxon>Orobanchaceae</taxon>
        <taxon>Rehmannieae</taxon>
        <taxon>Rehmannia</taxon>
    </lineage>
</organism>
<keyword evidence="3" id="KW-0418">Kinase</keyword>
<comment type="similarity">
    <text evidence="6">Belongs to the protein kinase superfamily.</text>
</comment>
<feature type="domain" description="Protein kinase" evidence="8">
    <location>
        <begin position="3"/>
        <end position="254"/>
    </location>
</feature>
<dbReference type="PROSITE" id="PS00108">
    <property type="entry name" value="PROTEIN_KINASE_ST"/>
    <property type="match status" value="1"/>
</dbReference>
<dbReference type="SUPFAM" id="SSF56112">
    <property type="entry name" value="Protein kinase-like (PK-like)"/>
    <property type="match status" value="1"/>
</dbReference>
<feature type="binding site" evidence="5">
    <location>
        <position position="31"/>
    </location>
    <ligand>
        <name>ATP</name>
        <dbReference type="ChEBI" id="CHEBI:30616"/>
    </ligand>
</feature>
<evidence type="ECO:0000256" key="2">
    <source>
        <dbReference type="ARBA" id="ARBA00022741"/>
    </source>
</evidence>
<dbReference type="InterPro" id="IPR011009">
    <property type="entry name" value="Kinase-like_dom_sf"/>
</dbReference>
<dbReference type="InterPro" id="IPR000719">
    <property type="entry name" value="Prot_kinase_dom"/>
</dbReference>
<dbReference type="CDD" id="cd06606">
    <property type="entry name" value="STKc_MAPKKK"/>
    <property type="match status" value="1"/>
</dbReference>
<dbReference type="Proteomes" id="UP001318860">
    <property type="component" value="Unassembled WGS sequence"/>
</dbReference>
<evidence type="ECO:0000313" key="10">
    <source>
        <dbReference type="Proteomes" id="UP001318860"/>
    </source>
</evidence>
<sequence>MTWTRGPTIGRGSTAVVSLATAAAGNLFAVKSTDLSSSTLLKKEENLISQLCSPYILKFLGSEITGEKNNKHVYNLFLEYLPGGTLSDLIRKQGNSLDENAIRLHAYQILLGLNYLHMKGIVHCDIKGQNILIGEDGLKIADFGCAKWIESDGGATFSGTPAYMAPEVARGEEQSFAADVWALGCTIIEMATGSNPWPEMKDPATAIYRIAFSGDVPEIPSWFSDVAKDFVAKCLMRDPRERWTAGQLLQHPFFNSVDESFGENREFTRKSPTSVMDQGFWDDLEESGTGSDSDSSRNPTEIASSSDSPAGRIRDLIGDFSPANLDFSDWTDEEDWLTVRGDEIEECIKIQDMDQDYEDLIEAEPVTFSGVGEEDIQTSISMEDFLLDCFNGDSISAFLVTFTESVEDISVFQLLNFKIMIMELFFQDRQLSFNFLAFSFFLGIIS</sequence>
<name>A0ABR0VCE6_REHGL</name>
<dbReference type="Pfam" id="PF00069">
    <property type="entry name" value="Pkinase"/>
    <property type="match status" value="1"/>
</dbReference>
<evidence type="ECO:0000313" key="9">
    <source>
        <dbReference type="EMBL" id="KAK6132857.1"/>
    </source>
</evidence>
<dbReference type="PROSITE" id="PS50011">
    <property type="entry name" value="PROTEIN_KINASE_DOM"/>
    <property type="match status" value="1"/>
</dbReference>
<dbReference type="EMBL" id="JABTTQ020001237">
    <property type="protein sequence ID" value="KAK6132857.1"/>
    <property type="molecule type" value="Genomic_DNA"/>
</dbReference>
<evidence type="ECO:0000256" key="7">
    <source>
        <dbReference type="SAM" id="MobiDB-lite"/>
    </source>
</evidence>
<protein>
    <recommendedName>
        <fullName evidence="8">Protein kinase domain-containing protein</fullName>
    </recommendedName>
</protein>
<evidence type="ECO:0000256" key="1">
    <source>
        <dbReference type="ARBA" id="ARBA00022679"/>
    </source>
</evidence>
<reference evidence="9 10" key="1">
    <citation type="journal article" date="2021" name="Comput. Struct. Biotechnol. J.">
        <title>De novo genome assembly of the potent medicinal plant Rehmannia glutinosa using nanopore technology.</title>
        <authorList>
            <person name="Ma L."/>
            <person name="Dong C."/>
            <person name="Song C."/>
            <person name="Wang X."/>
            <person name="Zheng X."/>
            <person name="Niu Y."/>
            <person name="Chen S."/>
            <person name="Feng W."/>
        </authorList>
    </citation>
    <scope>NUCLEOTIDE SEQUENCE [LARGE SCALE GENOMIC DNA]</scope>
    <source>
        <strain evidence="9">DH-2019</strain>
    </source>
</reference>
<evidence type="ECO:0000259" key="8">
    <source>
        <dbReference type="PROSITE" id="PS50011"/>
    </source>
</evidence>
<evidence type="ECO:0000256" key="3">
    <source>
        <dbReference type="ARBA" id="ARBA00022777"/>
    </source>
</evidence>
<evidence type="ECO:0000256" key="5">
    <source>
        <dbReference type="PROSITE-ProRule" id="PRU10141"/>
    </source>
</evidence>
<keyword evidence="6" id="KW-0723">Serine/threonine-protein kinase</keyword>
<dbReference type="InterPro" id="IPR017441">
    <property type="entry name" value="Protein_kinase_ATP_BS"/>
</dbReference>
<keyword evidence="1" id="KW-0808">Transferase</keyword>
<feature type="compositionally biased region" description="Polar residues" evidence="7">
    <location>
        <begin position="297"/>
        <end position="308"/>
    </location>
</feature>
<dbReference type="PROSITE" id="PS00107">
    <property type="entry name" value="PROTEIN_KINASE_ATP"/>
    <property type="match status" value="1"/>
</dbReference>
<evidence type="ECO:0000256" key="6">
    <source>
        <dbReference type="RuleBase" id="RU000304"/>
    </source>
</evidence>
<keyword evidence="4 5" id="KW-0067">ATP-binding</keyword>
<dbReference type="PANTHER" id="PTHR48011">
    <property type="entry name" value="CCR4-NOT TRANSCRIPTIONAL COMPLEX SUBUNIT CAF120-RELATED"/>
    <property type="match status" value="1"/>
</dbReference>
<keyword evidence="10" id="KW-1185">Reference proteome</keyword>
<dbReference type="InterPro" id="IPR052751">
    <property type="entry name" value="Plant_MAPKKK"/>
</dbReference>
<keyword evidence="2 5" id="KW-0547">Nucleotide-binding</keyword>
<comment type="caution">
    <text evidence="9">The sequence shown here is derived from an EMBL/GenBank/DDBJ whole genome shotgun (WGS) entry which is preliminary data.</text>
</comment>
<accession>A0ABR0VCE6</accession>
<dbReference type="InterPro" id="IPR008271">
    <property type="entry name" value="Ser/Thr_kinase_AS"/>
</dbReference>
<gene>
    <name evidence="9" type="ORF">DH2020_033388</name>
</gene>
<feature type="region of interest" description="Disordered" evidence="7">
    <location>
        <begin position="265"/>
        <end position="310"/>
    </location>
</feature>
<proteinExistence type="inferred from homology"/>
<evidence type="ECO:0000256" key="4">
    <source>
        <dbReference type="ARBA" id="ARBA00022840"/>
    </source>
</evidence>
<dbReference type="Gene3D" id="1.10.510.10">
    <property type="entry name" value="Transferase(Phosphotransferase) domain 1"/>
    <property type="match status" value="1"/>
</dbReference>